<feature type="compositionally biased region" description="Basic and acidic residues" evidence="14">
    <location>
        <begin position="540"/>
        <end position="551"/>
    </location>
</feature>
<dbReference type="PANTHER" id="PTHR42944">
    <property type="entry name" value="ADENINE DNA GLYCOSYLASE"/>
    <property type="match status" value="1"/>
</dbReference>
<keyword evidence="10" id="KW-0408">Iron</keyword>
<evidence type="ECO:0000256" key="14">
    <source>
        <dbReference type="SAM" id="MobiDB-lite"/>
    </source>
</evidence>
<evidence type="ECO:0000256" key="2">
    <source>
        <dbReference type="ARBA" id="ARBA00001966"/>
    </source>
</evidence>
<dbReference type="OrthoDB" id="10248838at2759"/>
<dbReference type="FunFam" id="1.10.340.30:FF:000002">
    <property type="entry name" value="Adenine DNA glycosylase"/>
    <property type="match status" value="1"/>
</dbReference>
<keyword evidence="11" id="KW-0411">Iron-sulfur</keyword>
<comment type="caution">
    <text evidence="16">The sequence shown here is derived from an EMBL/GenBank/DDBJ whole genome shotgun (WGS) entry which is preliminary data.</text>
</comment>
<evidence type="ECO:0000256" key="8">
    <source>
        <dbReference type="ARBA" id="ARBA00022763"/>
    </source>
</evidence>
<evidence type="ECO:0000256" key="13">
    <source>
        <dbReference type="ARBA" id="ARBA00023295"/>
    </source>
</evidence>
<dbReference type="PROSITE" id="PS01155">
    <property type="entry name" value="ENDONUCLEASE_III_2"/>
    <property type="match status" value="1"/>
</dbReference>
<dbReference type="GO" id="GO:0035485">
    <property type="term" value="F:adenine/guanine mispair binding"/>
    <property type="evidence" value="ECO:0007669"/>
    <property type="project" value="TreeGrafter"/>
</dbReference>
<evidence type="ECO:0000256" key="6">
    <source>
        <dbReference type="ARBA" id="ARBA00022485"/>
    </source>
</evidence>
<keyword evidence="9" id="KW-0378">Hydrolase</keyword>
<dbReference type="InterPro" id="IPR023170">
    <property type="entry name" value="HhH_base_excis_C"/>
</dbReference>
<keyword evidence="7" id="KW-0479">Metal-binding</keyword>
<dbReference type="SUPFAM" id="SSF48150">
    <property type="entry name" value="DNA-glycosylase"/>
    <property type="match status" value="1"/>
</dbReference>
<keyword evidence="17" id="KW-1185">Reference proteome</keyword>
<feature type="compositionally biased region" description="Basic residues" evidence="14">
    <location>
        <begin position="53"/>
        <end position="62"/>
    </location>
</feature>
<keyword evidence="13" id="KW-0326">Glycosidase</keyword>
<dbReference type="Gene3D" id="3.90.79.10">
    <property type="entry name" value="Nucleoside Triphosphate Pyrophosphohydrolase"/>
    <property type="match status" value="1"/>
</dbReference>
<sequence length="687" mass="75213">MARKRKLSQSSSDFAPSDSDADHDLYTPAKAAGSSRGASTKIAKRAGAPPKKQANKKARRGKAVADDALNDDEEELVEEGRVLPHAVSTHTITQAKAIREALLSWYDTVHEARGMPWRKPFDHGWSAEQRAQRAYEVWISEIMLQQTQVVTVIPYYNKWMAKFPTIKDLARSDIDTVNGLWKGLGYYSRAARILQGAQKAVKELSGRLPNNAKDMEASIPGIGRYSAGAICSIAYNQCVPVLDGNVHRLLSRFLALHTPPKAKQALDVLWEGAAAMVEGADRPGDTNQALIELGATICKVHDPQCASCPLQPWCTAHARQQAASKVPSDASVPSSEQELPDIEDLCTLCRPLPIPSSVTSYPMKVERKKAREELDVVSVIEWRATLDEYDDRWTLLVRRPEGGLLAGLHEFPTTPNVSVTSPQDMADCAQSSLRQLLVHPPPLSCSPAARNPPRRSVKPGPPSDSEEEEEEGVDDLRIAKTKPAGDVLHIFSHIRKTYRVQWVLLLGGSGRVDHSDQPQASVQAPDAEDQQPSSVSFQHGGRDPGSAEDRLPVTALPPALHPSPRSLTPAEQAVKPKGKAKSKQANGLTATAKRKKLIAADSVREPTRLEAMWVRMDDVPDANPDVDTSLLAVHDVPFPPLLRMRRRPLKKSSQPSLSSGGISLVNIRMHRRFNFIVLVTSSSPGRG</sequence>
<dbReference type="CDD" id="cd00056">
    <property type="entry name" value="ENDO3c"/>
    <property type="match status" value="1"/>
</dbReference>
<dbReference type="EC" id="3.2.2.31" evidence="4"/>
<dbReference type="InterPro" id="IPR011257">
    <property type="entry name" value="DNA_glycosylase"/>
</dbReference>
<dbReference type="InterPro" id="IPR003265">
    <property type="entry name" value="HhH-GPD_domain"/>
</dbReference>
<dbReference type="Gene3D" id="1.10.1670.10">
    <property type="entry name" value="Helix-hairpin-Helix base-excision DNA repair enzymes (C-terminal)"/>
    <property type="match status" value="1"/>
</dbReference>
<dbReference type="GO" id="GO:0006285">
    <property type="term" value="P:base-excision repair, AP site formation"/>
    <property type="evidence" value="ECO:0007669"/>
    <property type="project" value="UniProtKB-ARBA"/>
</dbReference>
<dbReference type="AlphaFoldDB" id="A0A4R0RJW3"/>
<organism evidence="16 17">
    <name type="scientific">Steccherinum ochraceum</name>
    <dbReference type="NCBI Taxonomy" id="92696"/>
    <lineage>
        <taxon>Eukaryota</taxon>
        <taxon>Fungi</taxon>
        <taxon>Dikarya</taxon>
        <taxon>Basidiomycota</taxon>
        <taxon>Agaricomycotina</taxon>
        <taxon>Agaricomycetes</taxon>
        <taxon>Polyporales</taxon>
        <taxon>Steccherinaceae</taxon>
        <taxon>Steccherinum</taxon>
    </lineage>
</organism>
<dbReference type="GO" id="GO:0032357">
    <property type="term" value="F:oxidized purine DNA binding"/>
    <property type="evidence" value="ECO:0007669"/>
    <property type="project" value="TreeGrafter"/>
</dbReference>
<comment type="cofactor">
    <cofactor evidence="2">
        <name>[4Fe-4S] cluster</name>
        <dbReference type="ChEBI" id="CHEBI:49883"/>
    </cofactor>
</comment>
<dbReference type="Proteomes" id="UP000292702">
    <property type="component" value="Unassembled WGS sequence"/>
</dbReference>
<gene>
    <name evidence="16" type="ORF">EIP91_011924</name>
</gene>
<evidence type="ECO:0000256" key="9">
    <source>
        <dbReference type="ARBA" id="ARBA00022801"/>
    </source>
</evidence>
<evidence type="ECO:0000256" key="3">
    <source>
        <dbReference type="ARBA" id="ARBA00008343"/>
    </source>
</evidence>
<evidence type="ECO:0000256" key="12">
    <source>
        <dbReference type="ARBA" id="ARBA00023204"/>
    </source>
</evidence>
<dbReference type="SMART" id="SM00478">
    <property type="entry name" value="ENDO3c"/>
    <property type="match status" value="1"/>
</dbReference>
<dbReference type="GO" id="GO:0046872">
    <property type="term" value="F:metal ion binding"/>
    <property type="evidence" value="ECO:0007669"/>
    <property type="project" value="UniProtKB-KW"/>
</dbReference>
<dbReference type="STRING" id="92696.A0A4R0RJW3"/>
<feature type="compositionally biased region" description="Acidic residues" evidence="14">
    <location>
        <begin position="464"/>
        <end position="473"/>
    </location>
</feature>
<evidence type="ECO:0000313" key="16">
    <source>
        <dbReference type="EMBL" id="TCD67796.1"/>
    </source>
</evidence>
<dbReference type="GO" id="GO:0051539">
    <property type="term" value="F:4 iron, 4 sulfur cluster binding"/>
    <property type="evidence" value="ECO:0007669"/>
    <property type="project" value="UniProtKB-KW"/>
</dbReference>
<keyword evidence="8" id="KW-0227">DNA damage</keyword>
<feature type="region of interest" description="Disordered" evidence="14">
    <location>
        <begin position="439"/>
        <end position="478"/>
    </location>
</feature>
<protein>
    <recommendedName>
        <fullName evidence="5">Adenine DNA glycosylase</fullName>
        <ecNumber evidence="4">3.2.2.31</ecNumber>
    </recommendedName>
</protein>
<evidence type="ECO:0000256" key="10">
    <source>
        <dbReference type="ARBA" id="ARBA00023004"/>
    </source>
</evidence>
<comment type="catalytic activity">
    <reaction evidence="1">
        <text>Hydrolyzes free adenine bases from 7,8-dihydro-8-oxoguanine:adenine mismatched double-stranded DNA, leaving an apurinic site.</text>
        <dbReference type="EC" id="3.2.2.31"/>
    </reaction>
</comment>
<dbReference type="Gene3D" id="1.10.340.30">
    <property type="entry name" value="Hypothetical protein, domain 2"/>
    <property type="match status" value="1"/>
</dbReference>
<dbReference type="InterPro" id="IPR004036">
    <property type="entry name" value="Endonuclease-III-like_CS2"/>
</dbReference>
<comment type="similarity">
    <text evidence="3">Belongs to the Nth/MutY family.</text>
</comment>
<evidence type="ECO:0000256" key="7">
    <source>
        <dbReference type="ARBA" id="ARBA00022723"/>
    </source>
</evidence>
<evidence type="ECO:0000259" key="15">
    <source>
        <dbReference type="SMART" id="SM00478"/>
    </source>
</evidence>
<feature type="domain" description="HhH-GPD" evidence="15">
    <location>
        <begin position="143"/>
        <end position="296"/>
    </location>
</feature>
<feature type="compositionally biased region" description="Low complexity" evidence="14">
    <location>
        <begin position="8"/>
        <end position="18"/>
    </location>
</feature>
<proteinExistence type="inferred from homology"/>
<feature type="region of interest" description="Disordered" evidence="14">
    <location>
        <begin position="513"/>
        <end position="588"/>
    </location>
</feature>
<evidence type="ECO:0000256" key="11">
    <source>
        <dbReference type="ARBA" id="ARBA00023014"/>
    </source>
</evidence>
<dbReference type="InterPro" id="IPR044298">
    <property type="entry name" value="MIG/MutY"/>
</dbReference>
<evidence type="ECO:0000256" key="4">
    <source>
        <dbReference type="ARBA" id="ARBA00012045"/>
    </source>
</evidence>
<dbReference type="GO" id="GO:0000701">
    <property type="term" value="F:purine-specific mismatch base pair DNA N-glycosylase activity"/>
    <property type="evidence" value="ECO:0007669"/>
    <property type="project" value="UniProtKB-EC"/>
</dbReference>
<keyword evidence="12" id="KW-0234">DNA repair</keyword>
<evidence type="ECO:0000313" key="17">
    <source>
        <dbReference type="Proteomes" id="UP000292702"/>
    </source>
</evidence>
<dbReference type="GO" id="GO:0005634">
    <property type="term" value="C:nucleus"/>
    <property type="evidence" value="ECO:0007669"/>
    <property type="project" value="TreeGrafter"/>
</dbReference>
<dbReference type="GO" id="GO:0034039">
    <property type="term" value="F:8-oxo-7,8-dihydroguanine DNA N-glycosylase activity"/>
    <property type="evidence" value="ECO:0007669"/>
    <property type="project" value="TreeGrafter"/>
</dbReference>
<accession>A0A4R0RJW3</accession>
<dbReference type="EMBL" id="RWJN01000085">
    <property type="protein sequence ID" value="TCD67796.1"/>
    <property type="molecule type" value="Genomic_DNA"/>
</dbReference>
<name>A0A4R0RJW3_9APHY</name>
<keyword evidence="6" id="KW-0004">4Fe-4S</keyword>
<feature type="region of interest" description="Disordered" evidence="14">
    <location>
        <begin position="1"/>
        <end position="71"/>
    </location>
</feature>
<dbReference type="GO" id="GO:0006298">
    <property type="term" value="P:mismatch repair"/>
    <property type="evidence" value="ECO:0007669"/>
    <property type="project" value="TreeGrafter"/>
</dbReference>
<dbReference type="Pfam" id="PF00730">
    <property type="entry name" value="HhH-GPD"/>
    <property type="match status" value="1"/>
</dbReference>
<evidence type="ECO:0000256" key="5">
    <source>
        <dbReference type="ARBA" id="ARBA00022023"/>
    </source>
</evidence>
<evidence type="ECO:0000256" key="1">
    <source>
        <dbReference type="ARBA" id="ARBA00000843"/>
    </source>
</evidence>
<dbReference type="PANTHER" id="PTHR42944:SF1">
    <property type="entry name" value="ADENINE DNA GLYCOSYLASE"/>
    <property type="match status" value="1"/>
</dbReference>
<reference evidence="16 17" key="1">
    <citation type="submission" date="2018-11" db="EMBL/GenBank/DDBJ databases">
        <title>Genome assembly of Steccherinum ochraceum LE-BIN_3174, the white-rot fungus of the Steccherinaceae family (The Residual Polyporoid clade, Polyporales, Basidiomycota).</title>
        <authorList>
            <person name="Fedorova T.V."/>
            <person name="Glazunova O.A."/>
            <person name="Landesman E.O."/>
            <person name="Moiseenko K.V."/>
            <person name="Psurtseva N.V."/>
            <person name="Savinova O.S."/>
            <person name="Shakhova N.V."/>
            <person name="Tyazhelova T.V."/>
            <person name="Vasina D.V."/>
        </authorList>
    </citation>
    <scope>NUCLEOTIDE SEQUENCE [LARGE SCALE GENOMIC DNA]</scope>
    <source>
        <strain evidence="16 17">LE-BIN_3174</strain>
    </source>
</reference>